<dbReference type="EMBL" id="CP036290">
    <property type="protein sequence ID" value="QDU84666.1"/>
    <property type="molecule type" value="Genomic_DNA"/>
</dbReference>
<name>A0A518CZL0_9BACT</name>
<accession>A0A518CZL0</accession>
<dbReference type="Pfam" id="PF08757">
    <property type="entry name" value="CotH"/>
    <property type="match status" value="1"/>
</dbReference>
<dbReference type="Pfam" id="PF13229">
    <property type="entry name" value="Beta_helix"/>
    <property type="match status" value="1"/>
</dbReference>
<dbReference type="Gene3D" id="2.160.20.10">
    <property type="entry name" value="Single-stranded right-handed beta-helix, Pectin lyase-like"/>
    <property type="match status" value="1"/>
</dbReference>
<reference evidence="3 4" key="1">
    <citation type="submission" date="2019-02" db="EMBL/GenBank/DDBJ databases">
        <title>Deep-cultivation of Planctomycetes and their phenomic and genomic characterization uncovers novel biology.</title>
        <authorList>
            <person name="Wiegand S."/>
            <person name="Jogler M."/>
            <person name="Boedeker C."/>
            <person name="Pinto D."/>
            <person name="Vollmers J."/>
            <person name="Rivas-Marin E."/>
            <person name="Kohn T."/>
            <person name="Peeters S.H."/>
            <person name="Heuer A."/>
            <person name="Rast P."/>
            <person name="Oberbeckmann S."/>
            <person name="Bunk B."/>
            <person name="Jeske O."/>
            <person name="Meyerdierks A."/>
            <person name="Storesund J.E."/>
            <person name="Kallscheuer N."/>
            <person name="Luecker S."/>
            <person name="Lage O.M."/>
            <person name="Pohl T."/>
            <person name="Merkel B.J."/>
            <person name="Hornburger P."/>
            <person name="Mueller R.-W."/>
            <person name="Bruemmer F."/>
            <person name="Labrenz M."/>
            <person name="Spormann A.M."/>
            <person name="Op den Camp H."/>
            <person name="Overmann J."/>
            <person name="Amann R."/>
            <person name="Jetten M.S.M."/>
            <person name="Mascher T."/>
            <person name="Medema M.H."/>
            <person name="Devos D.P."/>
            <person name="Kaster A.-K."/>
            <person name="Ovreas L."/>
            <person name="Rohde M."/>
            <person name="Galperin M.Y."/>
            <person name="Jogler C."/>
        </authorList>
    </citation>
    <scope>NUCLEOTIDE SEQUENCE [LARGE SCALE GENOMIC DNA]</scope>
    <source>
        <strain evidence="3 4">Pla163</strain>
    </source>
</reference>
<evidence type="ECO:0000259" key="2">
    <source>
        <dbReference type="Pfam" id="PF13229"/>
    </source>
</evidence>
<feature type="domain" description="Right handed beta helix" evidence="2">
    <location>
        <begin position="770"/>
        <end position="907"/>
    </location>
</feature>
<evidence type="ECO:0000256" key="1">
    <source>
        <dbReference type="SAM" id="Phobius"/>
    </source>
</evidence>
<gene>
    <name evidence="3" type="ORF">Pla163_17780</name>
</gene>
<dbReference type="AlphaFoldDB" id="A0A518CZL0"/>
<keyword evidence="1" id="KW-0472">Membrane</keyword>
<proteinExistence type="predicted"/>
<dbReference type="OrthoDB" id="258535at2"/>
<dbReference type="SUPFAM" id="SSF51126">
    <property type="entry name" value="Pectin lyase-like"/>
    <property type="match status" value="1"/>
</dbReference>
<dbReference type="InterPro" id="IPR039448">
    <property type="entry name" value="Beta_helix"/>
</dbReference>
<dbReference type="RefSeq" id="WP_145186618.1">
    <property type="nucleotide sequence ID" value="NZ_CP036290.1"/>
</dbReference>
<keyword evidence="1" id="KW-0812">Transmembrane</keyword>
<evidence type="ECO:0000313" key="3">
    <source>
        <dbReference type="EMBL" id="QDU84666.1"/>
    </source>
</evidence>
<dbReference type="Proteomes" id="UP000319342">
    <property type="component" value="Chromosome"/>
</dbReference>
<organism evidence="3 4">
    <name type="scientific">Rohdeia mirabilis</name>
    <dbReference type="NCBI Taxonomy" id="2528008"/>
    <lineage>
        <taxon>Bacteria</taxon>
        <taxon>Pseudomonadati</taxon>
        <taxon>Planctomycetota</taxon>
        <taxon>Planctomycetia</taxon>
        <taxon>Planctomycetia incertae sedis</taxon>
        <taxon>Rohdeia</taxon>
    </lineage>
</organism>
<sequence length="934" mass="102278">MLLKRPDTDGTGVWTGLVLLGLGVVIGVLLAPFEWIASDSGGAVLEPTAEVRHLEAFLVPNEAPPPAPENGLDTLDFELTPEAAARIQDVRERAMSRGIIVQSDDDTVPMQLAFEGKTLNGTVRIKGDWTDHVDTDQWSLRVELKDGKILGMSTFSIQHPKTRGWLWEWFVLAAARREGLLAPRSTFVNVAINGNPLGIYYLEEHFSKELLESQGRREGPIVLWDEGTRWSTLLQARNVPPKGVELPVPLTASSVWSVDPAYVRAFKEKRLDGSDALARSFYSAVEKMRELQALAVSATTSHDALRRLEALDRVQGESIDTILAVDRLADMHALASLFQLQHPLIWHNMRFYHDPVLNRLEPILFDTDADHPGPRDPVVMRESALMREFGRSRTYYDGVFERLGHYCRPEYVNELMADLGEEMAVYEAALEAHYGLAGQNTPAAMVQRLRTQAGFLRTVLYPVDPINFHASYAFAEGSSGGGGEDGTGVVAGDIFVDAWSTTRTPVVVEGFEFSNGLRLSASGYLASDPDAVRVLAAGGVVLPPDGRTVRFRFPMNERLANLENVQQVLAAARAQGAARDTLDLDVDALFRPLAATAVQSEALRMRRVDPNWESEDGRPDPPTLAEALAKHACLEFRPASGQLFLRPGNWDVDGDLIVPSGYTLHASPNVRLRFDEDAVLLTDAPLVFEGVTLEPKPGLERWRGIAVLGASGRSTWKSVVVRKTDAVARAGWIVTGGITFYHSPVTMLDCVIDGTLAEDGTNIFGCDFLMERVTFRGCVSDSFDGDFVTGIVRDCLFTEGLADGVDFSGSDVTVENCRFIDMGDKGVSAGENSIVRVYGGICDQVSIGIASKDRSRVDARDMTIRGARNYALAAFVKKPEFGPTQMVVENVTIEGSGLGDQITQTGSTLVIDGVEQPTQDLDVKQLYEDKILGQ</sequence>
<dbReference type="InterPro" id="IPR012334">
    <property type="entry name" value="Pectin_lyas_fold"/>
</dbReference>
<evidence type="ECO:0000313" key="4">
    <source>
        <dbReference type="Proteomes" id="UP000319342"/>
    </source>
</evidence>
<dbReference type="InterPro" id="IPR014867">
    <property type="entry name" value="Spore_coat_CotH_CotH2/3/7"/>
</dbReference>
<dbReference type="InterPro" id="IPR011050">
    <property type="entry name" value="Pectin_lyase_fold/virulence"/>
</dbReference>
<keyword evidence="4" id="KW-1185">Reference proteome</keyword>
<feature type="transmembrane region" description="Helical" evidence="1">
    <location>
        <begin position="12"/>
        <end position="33"/>
    </location>
</feature>
<keyword evidence="1" id="KW-1133">Transmembrane helix</keyword>
<protein>
    <submittedName>
        <fullName evidence="3">CotH protein</fullName>
    </submittedName>
</protein>